<dbReference type="HOGENOM" id="CLU_1091729_0_0_1"/>
<dbReference type="Proteomes" id="UP000011087">
    <property type="component" value="Unassembled WGS sequence"/>
</dbReference>
<evidence type="ECO:0000256" key="1">
    <source>
        <dbReference type="SAM" id="MobiDB-lite"/>
    </source>
</evidence>
<dbReference type="InterPro" id="IPR003034">
    <property type="entry name" value="SAP_dom"/>
</dbReference>
<evidence type="ECO:0000313" key="3">
    <source>
        <dbReference type="EMBL" id="EKX45524.1"/>
    </source>
</evidence>
<feature type="compositionally biased region" description="Polar residues" evidence="1">
    <location>
        <begin position="133"/>
        <end position="142"/>
    </location>
</feature>
<protein>
    <recommendedName>
        <fullName evidence="2">SAP domain-containing protein</fullName>
    </recommendedName>
</protein>
<dbReference type="PROSITE" id="PS50800">
    <property type="entry name" value="SAP"/>
    <property type="match status" value="1"/>
</dbReference>
<dbReference type="RefSeq" id="XP_005832504.1">
    <property type="nucleotide sequence ID" value="XM_005832447.1"/>
</dbReference>
<evidence type="ECO:0000313" key="4">
    <source>
        <dbReference type="EnsemblProtists" id="EKX45524"/>
    </source>
</evidence>
<dbReference type="InterPro" id="IPR036361">
    <property type="entry name" value="SAP_dom_sf"/>
</dbReference>
<dbReference type="GeneID" id="17302192"/>
<dbReference type="KEGG" id="gtt:GUITHDRAFT_108398"/>
<name>L1JBM5_GUITC</name>
<reference evidence="4" key="3">
    <citation type="submission" date="2016-03" db="UniProtKB">
        <authorList>
            <consortium name="EnsemblProtists"/>
        </authorList>
    </citation>
    <scope>IDENTIFICATION</scope>
</reference>
<evidence type="ECO:0000313" key="5">
    <source>
        <dbReference type="Proteomes" id="UP000011087"/>
    </source>
</evidence>
<keyword evidence="5" id="KW-1185">Reference proteome</keyword>
<feature type="domain" description="SAP" evidence="2">
    <location>
        <begin position="210"/>
        <end position="244"/>
    </location>
</feature>
<gene>
    <name evidence="3" type="ORF">GUITHDRAFT_108398</name>
</gene>
<dbReference type="Pfam" id="PF02037">
    <property type="entry name" value="SAP"/>
    <property type="match status" value="1"/>
</dbReference>
<proteinExistence type="predicted"/>
<dbReference type="AlphaFoldDB" id="L1JBM5"/>
<dbReference type="Gene3D" id="1.10.720.30">
    <property type="entry name" value="SAP domain"/>
    <property type="match status" value="1"/>
</dbReference>
<feature type="region of interest" description="Disordered" evidence="1">
    <location>
        <begin position="122"/>
        <end position="142"/>
    </location>
</feature>
<organism evidence="3">
    <name type="scientific">Guillardia theta (strain CCMP2712)</name>
    <name type="common">Cryptophyte</name>
    <dbReference type="NCBI Taxonomy" id="905079"/>
    <lineage>
        <taxon>Eukaryota</taxon>
        <taxon>Cryptophyceae</taxon>
        <taxon>Pyrenomonadales</taxon>
        <taxon>Geminigeraceae</taxon>
        <taxon>Guillardia</taxon>
    </lineage>
</organism>
<dbReference type="SMART" id="SM00513">
    <property type="entry name" value="SAP"/>
    <property type="match status" value="1"/>
</dbReference>
<dbReference type="OrthoDB" id="27198at2759"/>
<evidence type="ECO:0000259" key="2">
    <source>
        <dbReference type="PROSITE" id="PS50800"/>
    </source>
</evidence>
<dbReference type="EnsemblProtists" id="EKX45524">
    <property type="protein sequence ID" value="EKX45524"/>
    <property type="gene ID" value="GUITHDRAFT_108398"/>
</dbReference>
<sequence>MAPSMLVGSWLGGERRNLVVGTLLACMLADVKDAHGVASVMPLSRASEARPLVQPTLVREGLQKFVTFVLPLSERAWIERPDVSCCSSSPTTSNVQFTKKVKLENVVRVRRNQVHDVAFHGTSRRMPKRSENSPESQITNQYTGRHYDEKDLVEEENAGGDIDIIELSEDDYEIISHAGSIPKRKGKGALAKTIAGSGDRSITDGGNDDLHCMTVVQLKEICRSQKLKLTGKKQELIDRIRGNSQQAQEVVNNAR</sequence>
<reference evidence="5" key="2">
    <citation type="submission" date="2012-11" db="EMBL/GenBank/DDBJ databases">
        <authorList>
            <person name="Kuo A."/>
            <person name="Curtis B.A."/>
            <person name="Tanifuji G."/>
            <person name="Burki F."/>
            <person name="Gruber A."/>
            <person name="Irimia M."/>
            <person name="Maruyama S."/>
            <person name="Arias M.C."/>
            <person name="Ball S.G."/>
            <person name="Gile G.H."/>
            <person name="Hirakawa Y."/>
            <person name="Hopkins J.F."/>
            <person name="Rensing S.A."/>
            <person name="Schmutz J."/>
            <person name="Symeonidi A."/>
            <person name="Elias M."/>
            <person name="Eveleigh R.J."/>
            <person name="Herman E.K."/>
            <person name="Klute M.J."/>
            <person name="Nakayama T."/>
            <person name="Obornik M."/>
            <person name="Reyes-Prieto A."/>
            <person name="Armbrust E.V."/>
            <person name="Aves S.J."/>
            <person name="Beiko R.G."/>
            <person name="Coutinho P."/>
            <person name="Dacks J.B."/>
            <person name="Durnford D.G."/>
            <person name="Fast N.M."/>
            <person name="Green B.R."/>
            <person name="Grisdale C."/>
            <person name="Hempe F."/>
            <person name="Henrissat B."/>
            <person name="Hoppner M.P."/>
            <person name="Ishida K.-I."/>
            <person name="Kim E."/>
            <person name="Koreny L."/>
            <person name="Kroth P.G."/>
            <person name="Liu Y."/>
            <person name="Malik S.-B."/>
            <person name="Maier U.G."/>
            <person name="McRose D."/>
            <person name="Mock T."/>
            <person name="Neilson J.A."/>
            <person name="Onodera N.T."/>
            <person name="Poole A.M."/>
            <person name="Pritham E.J."/>
            <person name="Richards T.A."/>
            <person name="Rocap G."/>
            <person name="Roy S.W."/>
            <person name="Sarai C."/>
            <person name="Schaack S."/>
            <person name="Shirato S."/>
            <person name="Slamovits C.H."/>
            <person name="Spencer D.F."/>
            <person name="Suzuki S."/>
            <person name="Worden A.Z."/>
            <person name="Zauner S."/>
            <person name="Barry K."/>
            <person name="Bell C."/>
            <person name="Bharti A.K."/>
            <person name="Crow J.A."/>
            <person name="Grimwood J."/>
            <person name="Kramer R."/>
            <person name="Lindquist E."/>
            <person name="Lucas S."/>
            <person name="Salamov A."/>
            <person name="McFadden G.I."/>
            <person name="Lane C.E."/>
            <person name="Keeling P.J."/>
            <person name="Gray M.W."/>
            <person name="Grigoriev I.V."/>
            <person name="Archibald J.M."/>
        </authorList>
    </citation>
    <scope>NUCLEOTIDE SEQUENCE</scope>
    <source>
        <strain evidence="5">CCMP2712</strain>
    </source>
</reference>
<accession>L1JBM5</accession>
<dbReference type="PaxDb" id="55529-EKX45524"/>
<dbReference type="SUPFAM" id="SSF68906">
    <property type="entry name" value="SAP domain"/>
    <property type="match status" value="1"/>
</dbReference>
<reference evidence="3 5" key="1">
    <citation type="journal article" date="2012" name="Nature">
        <title>Algal genomes reveal evolutionary mosaicism and the fate of nucleomorphs.</title>
        <authorList>
            <consortium name="DOE Joint Genome Institute"/>
            <person name="Curtis B.A."/>
            <person name="Tanifuji G."/>
            <person name="Burki F."/>
            <person name="Gruber A."/>
            <person name="Irimia M."/>
            <person name="Maruyama S."/>
            <person name="Arias M.C."/>
            <person name="Ball S.G."/>
            <person name="Gile G.H."/>
            <person name="Hirakawa Y."/>
            <person name="Hopkins J.F."/>
            <person name="Kuo A."/>
            <person name="Rensing S.A."/>
            <person name="Schmutz J."/>
            <person name="Symeonidi A."/>
            <person name="Elias M."/>
            <person name="Eveleigh R.J."/>
            <person name="Herman E.K."/>
            <person name="Klute M.J."/>
            <person name="Nakayama T."/>
            <person name="Obornik M."/>
            <person name="Reyes-Prieto A."/>
            <person name="Armbrust E.V."/>
            <person name="Aves S.J."/>
            <person name="Beiko R.G."/>
            <person name="Coutinho P."/>
            <person name="Dacks J.B."/>
            <person name="Durnford D.G."/>
            <person name="Fast N.M."/>
            <person name="Green B.R."/>
            <person name="Grisdale C.J."/>
            <person name="Hempel F."/>
            <person name="Henrissat B."/>
            <person name="Hoppner M.P."/>
            <person name="Ishida K."/>
            <person name="Kim E."/>
            <person name="Koreny L."/>
            <person name="Kroth P.G."/>
            <person name="Liu Y."/>
            <person name="Malik S.B."/>
            <person name="Maier U.G."/>
            <person name="McRose D."/>
            <person name="Mock T."/>
            <person name="Neilson J.A."/>
            <person name="Onodera N.T."/>
            <person name="Poole A.M."/>
            <person name="Pritham E.J."/>
            <person name="Richards T.A."/>
            <person name="Rocap G."/>
            <person name="Roy S.W."/>
            <person name="Sarai C."/>
            <person name="Schaack S."/>
            <person name="Shirato S."/>
            <person name="Slamovits C.H."/>
            <person name="Spencer D.F."/>
            <person name="Suzuki S."/>
            <person name="Worden A.Z."/>
            <person name="Zauner S."/>
            <person name="Barry K."/>
            <person name="Bell C."/>
            <person name="Bharti A.K."/>
            <person name="Crow J.A."/>
            <person name="Grimwood J."/>
            <person name="Kramer R."/>
            <person name="Lindquist E."/>
            <person name="Lucas S."/>
            <person name="Salamov A."/>
            <person name="McFadden G.I."/>
            <person name="Lane C.E."/>
            <person name="Keeling P.J."/>
            <person name="Gray M.W."/>
            <person name="Grigoriev I.V."/>
            <person name="Archibald J.M."/>
        </authorList>
    </citation>
    <scope>NUCLEOTIDE SEQUENCE</scope>
    <source>
        <strain evidence="3 5">CCMP2712</strain>
    </source>
</reference>
<dbReference type="EMBL" id="JH992998">
    <property type="protein sequence ID" value="EKX45524.1"/>
    <property type="molecule type" value="Genomic_DNA"/>
</dbReference>